<dbReference type="GO" id="GO:0016787">
    <property type="term" value="F:hydrolase activity"/>
    <property type="evidence" value="ECO:0007669"/>
    <property type="project" value="UniProtKB-KW"/>
</dbReference>
<evidence type="ECO:0000256" key="1">
    <source>
        <dbReference type="SAM" id="SignalP"/>
    </source>
</evidence>
<evidence type="ECO:0000313" key="3">
    <source>
        <dbReference type="Proteomes" id="UP001458880"/>
    </source>
</evidence>
<dbReference type="AlphaFoldDB" id="A0AAW1JYS7"/>
<organism evidence="2 3">
    <name type="scientific">Popillia japonica</name>
    <name type="common">Japanese beetle</name>
    <dbReference type="NCBI Taxonomy" id="7064"/>
    <lineage>
        <taxon>Eukaryota</taxon>
        <taxon>Metazoa</taxon>
        <taxon>Ecdysozoa</taxon>
        <taxon>Arthropoda</taxon>
        <taxon>Hexapoda</taxon>
        <taxon>Insecta</taxon>
        <taxon>Pterygota</taxon>
        <taxon>Neoptera</taxon>
        <taxon>Endopterygota</taxon>
        <taxon>Coleoptera</taxon>
        <taxon>Polyphaga</taxon>
        <taxon>Scarabaeiformia</taxon>
        <taxon>Scarabaeidae</taxon>
        <taxon>Rutelinae</taxon>
        <taxon>Popillia</taxon>
    </lineage>
</organism>
<sequence>MKRLFLIMLTFLTLIVLPPSIKAGLLYPKPSETRETFLTLIVLPPSIKAGLLYPKPSETRETISLDGIWNFVASPLTDPLIGFRNHWYKRRLTTVDDEVHLMPVR</sequence>
<name>A0AAW1JYS7_POPJA</name>
<evidence type="ECO:0000313" key="2">
    <source>
        <dbReference type="EMBL" id="KAK9710555.1"/>
    </source>
</evidence>
<dbReference type="EMBL" id="JASPKY010000291">
    <property type="protein sequence ID" value="KAK9710555.1"/>
    <property type="molecule type" value="Genomic_DNA"/>
</dbReference>
<proteinExistence type="predicted"/>
<dbReference type="Gene3D" id="2.60.120.260">
    <property type="entry name" value="Galactose-binding domain-like"/>
    <property type="match status" value="1"/>
</dbReference>
<keyword evidence="1" id="KW-0732">Signal</keyword>
<dbReference type="Proteomes" id="UP001458880">
    <property type="component" value="Unassembled WGS sequence"/>
</dbReference>
<reference evidence="2 3" key="1">
    <citation type="journal article" date="2024" name="BMC Genomics">
        <title>De novo assembly and annotation of Popillia japonica's genome with initial clues to its potential as an invasive pest.</title>
        <authorList>
            <person name="Cucini C."/>
            <person name="Boschi S."/>
            <person name="Funari R."/>
            <person name="Cardaioli E."/>
            <person name="Iannotti N."/>
            <person name="Marturano G."/>
            <person name="Paoli F."/>
            <person name="Bruttini M."/>
            <person name="Carapelli A."/>
            <person name="Frati F."/>
            <person name="Nardi F."/>
        </authorList>
    </citation>
    <scope>NUCLEOTIDE SEQUENCE [LARGE SCALE GENOMIC DNA]</scope>
    <source>
        <strain evidence="2">DMR45628</strain>
    </source>
</reference>
<keyword evidence="2" id="KW-0378">Hydrolase</keyword>
<keyword evidence="3" id="KW-1185">Reference proteome</keyword>
<feature type="chain" id="PRO_5043754954" evidence="1">
    <location>
        <begin position="24"/>
        <end position="105"/>
    </location>
</feature>
<protein>
    <submittedName>
        <fullName evidence="2">Glycosyl hydrolases family 2, sugar binding domain</fullName>
    </submittedName>
</protein>
<comment type="caution">
    <text evidence="2">The sequence shown here is derived from an EMBL/GenBank/DDBJ whole genome shotgun (WGS) entry which is preliminary data.</text>
</comment>
<accession>A0AAW1JYS7</accession>
<feature type="signal peptide" evidence="1">
    <location>
        <begin position="1"/>
        <end position="23"/>
    </location>
</feature>
<gene>
    <name evidence="2" type="ORF">QE152_g25929</name>
</gene>